<name>A0A1X7ITM4_9CORY</name>
<reference evidence="3" key="1">
    <citation type="submission" date="2017-04" db="EMBL/GenBank/DDBJ databases">
        <authorList>
            <person name="Varghese N."/>
            <person name="Submissions S."/>
        </authorList>
    </citation>
    <scope>NUCLEOTIDE SEQUENCE [LARGE SCALE GENOMIC DNA]</scope>
    <source>
        <strain evidence="3">VDS</strain>
    </source>
</reference>
<dbReference type="STRING" id="1610489.SAMN06295981_0915"/>
<organism evidence="2 3">
    <name type="scientific">Corynebacterium pollutisoli</name>
    <dbReference type="NCBI Taxonomy" id="1610489"/>
    <lineage>
        <taxon>Bacteria</taxon>
        <taxon>Bacillati</taxon>
        <taxon>Actinomycetota</taxon>
        <taxon>Actinomycetes</taxon>
        <taxon>Mycobacteriales</taxon>
        <taxon>Corynebacteriaceae</taxon>
        <taxon>Corynebacterium</taxon>
    </lineage>
</organism>
<dbReference type="AlphaFoldDB" id="A0A1X7ITM4"/>
<gene>
    <name evidence="2" type="ORF">SAMN06295981_0915</name>
</gene>
<dbReference type="RefSeq" id="WP_085549054.1">
    <property type="nucleotide sequence ID" value="NZ_FXAR01000002.1"/>
</dbReference>
<dbReference type="GO" id="GO:0016787">
    <property type="term" value="F:hydrolase activity"/>
    <property type="evidence" value="ECO:0007669"/>
    <property type="project" value="InterPro"/>
</dbReference>
<dbReference type="Proteomes" id="UP000193309">
    <property type="component" value="Unassembled WGS sequence"/>
</dbReference>
<evidence type="ECO:0000313" key="3">
    <source>
        <dbReference type="Proteomes" id="UP000193309"/>
    </source>
</evidence>
<keyword evidence="3" id="KW-1185">Reference proteome</keyword>
<dbReference type="OrthoDB" id="9773856at2"/>
<dbReference type="Gene3D" id="3.60.21.10">
    <property type="match status" value="1"/>
</dbReference>
<dbReference type="InterPro" id="IPR029052">
    <property type="entry name" value="Metallo-depent_PP-like"/>
</dbReference>
<accession>A0A1X7ITM4</accession>
<dbReference type="Pfam" id="PF00149">
    <property type="entry name" value="Metallophos"/>
    <property type="match status" value="1"/>
</dbReference>
<sequence length="210" mass="22732">MRTVRLAVFADLHLGRRKAPGVQWAREALADVAADADVVIFTGDLLDKKKATKADLDDGIALFEFITGELGTPLVHVWGNHDVGSGMISRFPTLDNVYRPVGGGVEKLTVPGVPLVFHAVNVTQDPDPRETLADLPEVFEPGHVGVLHTEVEGQYTNNPCLPTTTEHLLSRGYSACLMGHVHSPVVLHEDPWVGWIGMGQVLEIDVPALP</sequence>
<dbReference type="EMBL" id="FXAR01000002">
    <property type="protein sequence ID" value="SMG17869.1"/>
    <property type="molecule type" value="Genomic_DNA"/>
</dbReference>
<proteinExistence type="predicted"/>
<dbReference type="SUPFAM" id="SSF56300">
    <property type="entry name" value="Metallo-dependent phosphatases"/>
    <property type="match status" value="1"/>
</dbReference>
<evidence type="ECO:0000259" key="1">
    <source>
        <dbReference type="Pfam" id="PF00149"/>
    </source>
</evidence>
<dbReference type="PANTHER" id="PTHR30337">
    <property type="entry name" value="COMPONENT OF ATP-DEPENDENT DSDNA EXONUCLEASE"/>
    <property type="match status" value="1"/>
</dbReference>
<dbReference type="InterPro" id="IPR050535">
    <property type="entry name" value="DNA_Repair-Maintenance_Comp"/>
</dbReference>
<protein>
    <submittedName>
        <fullName evidence="2">Calcineurin-like phosphoesterase</fullName>
    </submittedName>
</protein>
<feature type="domain" description="Calcineurin-like phosphoesterase" evidence="1">
    <location>
        <begin position="5"/>
        <end position="184"/>
    </location>
</feature>
<dbReference type="InterPro" id="IPR004843">
    <property type="entry name" value="Calcineurin-like_PHP"/>
</dbReference>
<evidence type="ECO:0000313" key="2">
    <source>
        <dbReference type="EMBL" id="SMG17869.1"/>
    </source>
</evidence>